<name>A0A1D9MMR8_9ACTO</name>
<dbReference type="AlphaFoldDB" id="A0A1D9MMR8"/>
<dbReference type="Gene3D" id="2.30.30.370">
    <property type="entry name" value="FAH"/>
    <property type="match status" value="1"/>
</dbReference>
<evidence type="ECO:0000256" key="2">
    <source>
        <dbReference type="ARBA" id="ARBA00022723"/>
    </source>
</evidence>
<evidence type="ECO:0000313" key="6">
    <source>
        <dbReference type="Proteomes" id="UP000176288"/>
    </source>
</evidence>
<dbReference type="GO" id="GO:0046872">
    <property type="term" value="F:metal ion binding"/>
    <property type="evidence" value="ECO:0007669"/>
    <property type="project" value="UniProtKB-KW"/>
</dbReference>
<protein>
    <recommendedName>
        <fullName evidence="7">2-hydroxyhepta-2,4-diene-1,7-dioate isomerase</fullName>
    </recommendedName>
</protein>
<dbReference type="KEGG" id="avu:BK816_02965"/>
<dbReference type="STRING" id="1912795.BK816_02965"/>
<dbReference type="InterPro" id="IPR011234">
    <property type="entry name" value="Fumarylacetoacetase-like_C"/>
</dbReference>
<dbReference type="Gene3D" id="3.90.850.10">
    <property type="entry name" value="Fumarylacetoacetase-like, C-terminal domain"/>
    <property type="match status" value="1"/>
</dbReference>
<dbReference type="InterPro" id="IPR018833">
    <property type="entry name" value="Rv2993c-like_N"/>
</dbReference>
<feature type="domain" description="Fumarylacetoacetase-like C-terminal" evidence="3">
    <location>
        <begin position="73"/>
        <end position="251"/>
    </location>
</feature>
<feature type="domain" description="Rv2993c-like N-terminal" evidence="4">
    <location>
        <begin position="1"/>
        <end position="53"/>
    </location>
</feature>
<dbReference type="EMBL" id="CP017812">
    <property type="protein sequence ID" value="AOZ73440.1"/>
    <property type="molecule type" value="Genomic_DNA"/>
</dbReference>
<keyword evidence="2" id="KW-0479">Metal-binding</keyword>
<evidence type="ECO:0000313" key="5">
    <source>
        <dbReference type="EMBL" id="AOZ73440.1"/>
    </source>
</evidence>
<organism evidence="5 6">
    <name type="scientific">Boudabousia tangfeifanii</name>
    <dbReference type="NCBI Taxonomy" id="1912795"/>
    <lineage>
        <taxon>Bacteria</taxon>
        <taxon>Bacillati</taxon>
        <taxon>Actinomycetota</taxon>
        <taxon>Actinomycetes</taxon>
        <taxon>Actinomycetales</taxon>
        <taxon>Actinomycetaceae</taxon>
        <taxon>Boudabousia</taxon>
    </lineage>
</organism>
<evidence type="ECO:0008006" key="7">
    <source>
        <dbReference type="Google" id="ProtNLM"/>
    </source>
</evidence>
<accession>A0A1D9MMR8</accession>
<dbReference type="PANTHER" id="PTHR42796">
    <property type="entry name" value="FUMARYLACETOACETATE HYDROLASE DOMAIN-CONTAINING PROTEIN 2A-RELATED"/>
    <property type="match status" value="1"/>
</dbReference>
<evidence type="ECO:0000256" key="1">
    <source>
        <dbReference type="ARBA" id="ARBA00010211"/>
    </source>
</evidence>
<dbReference type="Pfam" id="PF10370">
    <property type="entry name" value="Rv2993c-like_N"/>
    <property type="match status" value="1"/>
</dbReference>
<dbReference type="OrthoDB" id="9805307at2"/>
<dbReference type="RefSeq" id="WP_071164903.1">
    <property type="nucleotide sequence ID" value="NZ_CP017812.1"/>
</dbReference>
<dbReference type="GO" id="GO:0003824">
    <property type="term" value="F:catalytic activity"/>
    <property type="evidence" value="ECO:0007669"/>
    <property type="project" value="InterPro"/>
</dbReference>
<dbReference type="Pfam" id="PF01557">
    <property type="entry name" value="FAA_hydrolase"/>
    <property type="match status" value="1"/>
</dbReference>
<keyword evidence="6" id="KW-1185">Reference proteome</keyword>
<dbReference type="GO" id="GO:0044281">
    <property type="term" value="P:small molecule metabolic process"/>
    <property type="evidence" value="ECO:0007669"/>
    <property type="project" value="UniProtKB-ARBA"/>
</dbReference>
<comment type="similarity">
    <text evidence="1">Belongs to the FAH family.</text>
</comment>
<proteinExistence type="inferred from homology"/>
<evidence type="ECO:0000259" key="3">
    <source>
        <dbReference type="Pfam" id="PF01557"/>
    </source>
</evidence>
<sequence>MRVLRFSVGDEIFYGVREENSTRVTALKGDPLFSVPTPNGKVFDLDEVRLLSPVIPRSKVICAADSYASTDNVDFPESPVFFLKPNTAVIGPDDPIVLPKYAESITGEVELAVVVKTMCKNLTPEQVPNIVFGWTIANDVTAHGPGLEGLTAARKGFDTSCPLGPELYVGDFSEVDHLTFSSSVDGTEYQSGTTSEIKGSIAQWVAAASRITTLLPGDIVLTGSVSGAPTLSSGQKMTCQIEPIGELTNPVLSR</sequence>
<dbReference type="Proteomes" id="UP000176288">
    <property type="component" value="Chromosome"/>
</dbReference>
<evidence type="ECO:0000259" key="4">
    <source>
        <dbReference type="Pfam" id="PF10370"/>
    </source>
</evidence>
<dbReference type="PANTHER" id="PTHR42796:SF4">
    <property type="entry name" value="FUMARYLACETOACETATE HYDROLASE DOMAIN-CONTAINING PROTEIN 2A"/>
    <property type="match status" value="1"/>
</dbReference>
<dbReference type="InterPro" id="IPR051121">
    <property type="entry name" value="FAH"/>
</dbReference>
<dbReference type="InterPro" id="IPR036663">
    <property type="entry name" value="Fumarylacetoacetase_C_sf"/>
</dbReference>
<gene>
    <name evidence="5" type="ORF">BK816_02965</name>
</gene>
<dbReference type="SUPFAM" id="SSF56529">
    <property type="entry name" value="FAH"/>
    <property type="match status" value="1"/>
</dbReference>
<reference evidence="5 6" key="1">
    <citation type="submission" date="2016-10" db="EMBL/GenBank/DDBJ databases">
        <title>Actinomyces aegypiusis sp. nov., isolated from the Aegypius monachus in Qinghai Tibet Plateau China.</title>
        <authorList>
            <person name="Wang Y."/>
        </authorList>
    </citation>
    <scope>NUCLEOTIDE SEQUENCE [LARGE SCALE GENOMIC DNA]</scope>
    <source>
        <strain evidence="5 6">VUL4_3</strain>
    </source>
</reference>